<protein>
    <submittedName>
        <fullName evidence="4">Putative Zn finger-like uncharacterized protein</fullName>
    </submittedName>
</protein>
<keyword evidence="5" id="KW-1185">Reference proteome</keyword>
<feature type="transmembrane region" description="Helical" evidence="2">
    <location>
        <begin position="161"/>
        <end position="184"/>
    </location>
</feature>
<dbReference type="STRING" id="476157.GCA_001663155_02465"/>
<dbReference type="OrthoDB" id="7159357at2"/>
<dbReference type="NCBIfam" id="NF038353">
    <property type="entry name" value="FxLYD_dom"/>
    <property type="match status" value="1"/>
</dbReference>
<evidence type="ECO:0000259" key="3">
    <source>
        <dbReference type="Pfam" id="PF13717"/>
    </source>
</evidence>
<feature type="compositionally biased region" description="Polar residues" evidence="1">
    <location>
        <begin position="67"/>
        <end position="92"/>
    </location>
</feature>
<proteinExistence type="predicted"/>
<evidence type="ECO:0000313" key="4">
    <source>
        <dbReference type="EMBL" id="TWJ09257.1"/>
    </source>
</evidence>
<keyword evidence="2" id="KW-1133">Transmembrane helix</keyword>
<evidence type="ECO:0000256" key="2">
    <source>
        <dbReference type="SAM" id="Phobius"/>
    </source>
</evidence>
<organism evidence="4 5">
    <name type="scientific">Altererythrobacter ishigakiensis</name>
    <dbReference type="NCBI Taxonomy" id="476157"/>
    <lineage>
        <taxon>Bacteria</taxon>
        <taxon>Pseudomonadati</taxon>
        <taxon>Pseudomonadota</taxon>
        <taxon>Alphaproteobacteria</taxon>
        <taxon>Sphingomonadales</taxon>
        <taxon>Erythrobacteraceae</taxon>
        <taxon>Altererythrobacter</taxon>
    </lineage>
</organism>
<evidence type="ECO:0000256" key="1">
    <source>
        <dbReference type="SAM" id="MobiDB-lite"/>
    </source>
</evidence>
<reference evidence="4 5" key="1">
    <citation type="submission" date="2019-07" db="EMBL/GenBank/DDBJ databases">
        <title>Genomic Encyclopedia of Archaeal and Bacterial Type Strains, Phase II (KMG-II): from individual species to whole genera.</title>
        <authorList>
            <person name="Goeker M."/>
        </authorList>
    </citation>
    <scope>NUCLEOTIDE SEQUENCE [LARGE SCALE GENOMIC DNA]</scope>
    <source>
        <strain evidence="4 5">ATCC BAA-2084</strain>
    </source>
</reference>
<dbReference type="EMBL" id="VLLK01000001">
    <property type="protein sequence ID" value="TWJ09257.1"/>
    <property type="molecule type" value="Genomic_DNA"/>
</dbReference>
<dbReference type="InterPro" id="IPR047676">
    <property type="entry name" value="FxLYD_dom"/>
</dbReference>
<name>A0A562UUK7_9SPHN</name>
<gene>
    <name evidence="4" type="ORF">JN10_0886</name>
</gene>
<accession>A0A562UUK7</accession>
<feature type="region of interest" description="Disordered" evidence="1">
    <location>
        <begin position="39"/>
        <end position="106"/>
    </location>
</feature>
<feature type="domain" description="Zinc finger/thioredoxin putative" evidence="3">
    <location>
        <begin position="1"/>
        <end position="36"/>
    </location>
</feature>
<dbReference type="Pfam" id="PF13717">
    <property type="entry name" value="Zn_ribbon_4"/>
    <property type="match status" value="1"/>
</dbReference>
<keyword evidence="2" id="KW-0472">Membrane</keyword>
<dbReference type="Proteomes" id="UP000320547">
    <property type="component" value="Unassembled WGS sequence"/>
</dbReference>
<sequence length="296" mass="32536">MIISCPACHTRYVVPDEAIGIEGRTVRCAKCKHSWFQDGPELEQADPPAESETEPAPENTEDAPSQEAAQPSVNFWRTSDQAESEAAANSVSPAGDGEPEAEPETVSAIDEGEAGAAEGDFEEQDYEETVYEDVGYEEAQEEPSQFDYEPPFRPRRNPIKLWTAAALLFAVSAGGAIVAVNIWGLPSWLPIERPVFGMQQEGLQLDFPPEQQDVRTLPNGTEYLEVQGTVTNASRETLDVPAILIVLRDEQNRIVYTWEVVPPKSELLPGETIAVTEAMLDVPRSAAQIEIGWKPR</sequence>
<feature type="compositionally biased region" description="Acidic residues" evidence="1">
    <location>
        <begin position="40"/>
        <end position="61"/>
    </location>
</feature>
<dbReference type="NCBIfam" id="TIGR02098">
    <property type="entry name" value="MJ0042_CXXC"/>
    <property type="match status" value="1"/>
</dbReference>
<keyword evidence="2" id="KW-0812">Transmembrane</keyword>
<dbReference type="InterPro" id="IPR011723">
    <property type="entry name" value="Znf/thioredoxin_put"/>
</dbReference>
<comment type="caution">
    <text evidence="4">The sequence shown here is derived from an EMBL/GenBank/DDBJ whole genome shotgun (WGS) entry which is preliminary data.</text>
</comment>
<evidence type="ECO:0000313" key="5">
    <source>
        <dbReference type="Proteomes" id="UP000320547"/>
    </source>
</evidence>
<dbReference type="RefSeq" id="WP_067601722.1">
    <property type="nucleotide sequence ID" value="NZ_CP015963.1"/>
</dbReference>
<dbReference type="AlphaFoldDB" id="A0A562UUK7"/>